<dbReference type="Pfam" id="PF02771">
    <property type="entry name" value="Acyl-CoA_dh_N"/>
    <property type="match status" value="1"/>
</dbReference>
<keyword evidence="3" id="KW-1185">Reference proteome</keyword>
<proteinExistence type="predicted"/>
<comment type="caution">
    <text evidence="2">The sequence shown here is derived from an EMBL/GenBank/DDBJ whole genome shotgun (WGS) entry which is preliminary data.</text>
</comment>
<dbReference type="EMBL" id="BMGG01000004">
    <property type="protein sequence ID" value="GGC66635.1"/>
    <property type="molecule type" value="Genomic_DNA"/>
</dbReference>
<dbReference type="SUPFAM" id="SSF56645">
    <property type="entry name" value="Acyl-CoA dehydrogenase NM domain-like"/>
    <property type="match status" value="1"/>
</dbReference>
<dbReference type="GO" id="GO:0003995">
    <property type="term" value="F:acyl-CoA dehydrogenase activity"/>
    <property type="evidence" value="ECO:0007669"/>
    <property type="project" value="TreeGrafter"/>
</dbReference>
<dbReference type="GO" id="GO:0050660">
    <property type="term" value="F:flavin adenine dinucleotide binding"/>
    <property type="evidence" value="ECO:0007669"/>
    <property type="project" value="InterPro"/>
</dbReference>
<dbReference type="InterPro" id="IPR013786">
    <property type="entry name" value="AcylCoA_DH/ox_N"/>
</dbReference>
<dbReference type="PANTHER" id="PTHR43884">
    <property type="entry name" value="ACYL-COA DEHYDROGENASE"/>
    <property type="match status" value="1"/>
</dbReference>
<dbReference type="InterPro" id="IPR037069">
    <property type="entry name" value="AcylCoA_DH/ox_N_sf"/>
</dbReference>
<dbReference type="Gene3D" id="1.20.140.10">
    <property type="entry name" value="Butyryl-CoA Dehydrogenase, subunit A, domain 3"/>
    <property type="match status" value="1"/>
</dbReference>
<name>A0A916UBU9_9HYPH</name>
<dbReference type="InterPro" id="IPR036250">
    <property type="entry name" value="AcylCo_DH-like_C"/>
</dbReference>
<dbReference type="RefSeq" id="WP_280516287.1">
    <property type="nucleotide sequence ID" value="NZ_BMGG01000004.1"/>
</dbReference>
<dbReference type="Gene3D" id="1.10.540.10">
    <property type="entry name" value="Acyl-CoA dehydrogenase/oxidase, N-terminal domain"/>
    <property type="match status" value="1"/>
</dbReference>
<accession>A0A916UBU9</accession>
<dbReference type="PANTHER" id="PTHR43884:SF12">
    <property type="entry name" value="ISOVALERYL-COA DEHYDROGENASE, MITOCHONDRIAL-RELATED"/>
    <property type="match status" value="1"/>
</dbReference>
<reference evidence="2" key="1">
    <citation type="journal article" date="2014" name="Int. J. Syst. Evol. Microbiol.">
        <title>Complete genome sequence of Corynebacterium casei LMG S-19264T (=DSM 44701T), isolated from a smear-ripened cheese.</title>
        <authorList>
            <consortium name="US DOE Joint Genome Institute (JGI-PGF)"/>
            <person name="Walter F."/>
            <person name="Albersmeier A."/>
            <person name="Kalinowski J."/>
            <person name="Ruckert C."/>
        </authorList>
    </citation>
    <scope>NUCLEOTIDE SEQUENCE</scope>
    <source>
        <strain evidence="2">CGMCC 1.12919</strain>
    </source>
</reference>
<feature type="domain" description="Acyl-CoA dehydrogenase/oxidase N-terminal" evidence="1">
    <location>
        <begin position="16"/>
        <end position="126"/>
    </location>
</feature>
<dbReference type="Gene3D" id="2.40.110.10">
    <property type="entry name" value="Butyryl-CoA Dehydrogenase, subunit A, domain 2"/>
    <property type="match status" value="1"/>
</dbReference>
<dbReference type="InterPro" id="IPR046373">
    <property type="entry name" value="Acyl-CoA_Oxase/DH_mid-dom_sf"/>
</dbReference>
<dbReference type="AlphaFoldDB" id="A0A916UBU9"/>
<dbReference type="SUPFAM" id="SSF47203">
    <property type="entry name" value="Acyl-CoA dehydrogenase C-terminal domain-like"/>
    <property type="match status" value="1"/>
</dbReference>
<evidence type="ECO:0000259" key="1">
    <source>
        <dbReference type="Pfam" id="PF02771"/>
    </source>
</evidence>
<gene>
    <name evidence="2" type="ORF">GCM10010994_26520</name>
</gene>
<evidence type="ECO:0000313" key="2">
    <source>
        <dbReference type="EMBL" id="GGC66635.1"/>
    </source>
</evidence>
<reference evidence="2" key="2">
    <citation type="submission" date="2020-09" db="EMBL/GenBank/DDBJ databases">
        <authorList>
            <person name="Sun Q."/>
            <person name="Zhou Y."/>
        </authorList>
    </citation>
    <scope>NUCLEOTIDE SEQUENCE</scope>
    <source>
        <strain evidence="2">CGMCC 1.12919</strain>
    </source>
</reference>
<evidence type="ECO:0000313" key="3">
    <source>
        <dbReference type="Proteomes" id="UP000637002"/>
    </source>
</evidence>
<dbReference type="Proteomes" id="UP000637002">
    <property type="component" value="Unassembled WGS sequence"/>
</dbReference>
<organism evidence="2 3">
    <name type="scientific">Chelatococcus reniformis</name>
    <dbReference type="NCBI Taxonomy" id="1494448"/>
    <lineage>
        <taxon>Bacteria</taxon>
        <taxon>Pseudomonadati</taxon>
        <taxon>Pseudomonadota</taxon>
        <taxon>Alphaproteobacteria</taxon>
        <taxon>Hyphomicrobiales</taxon>
        <taxon>Chelatococcaceae</taxon>
        <taxon>Chelatococcus</taxon>
    </lineage>
</organism>
<protein>
    <recommendedName>
        <fullName evidence="1">Acyl-CoA dehydrogenase/oxidase N-terminal domain-containing protein</fullName>
    </recommendedName>
</protein>
<dbReference type="InterPro" id="IPR009100">
    <property type="entry name" value="AcylCoA_DH/oxidase_NM_dom_sf"/>
</dbReference>
<sequence>MLRAATASPSQVTDLRRLIDEARGFALRSRERAVALDTDDAFPAEDMAELAGLGLLQAPLPAACGGVGLATTAAAGREGAVVLALIGWGNLAVGRLFEGHVNAIQLVATYGTPGQLGRFADEAARGRLFGVWNTQSPESGVRLLARGNRIVLDGAKTFASGAGYVARPLITAATSAGEILMVMPQLDGNPARADVGTWRAHGMRASATGRYDFTGLAVEGGDIIGAKGDYHREPAFSGGAWRFLAVQLGGMDRLLDELRHHLCAAGRGDDAYQLARTGQAAVAVETARLWVERAADMALRPGAAGNADEVVAYTGLARTAVERAGLDVMEGVARSIGLSGFLRTHPVERVARDLATYLRQPAPDRALAVAAAHVLANSAPSCDLWRTLV</sequence>